<dbReference type="InterPro" id="IPR002893">
    <property type="entry name" value="Znf_MYND"/>
</dbReference>
<keyword evidence="2 4" id="KW-0863">Zinc-finger</keyword>
<reference evidence="8 9" key="1">
    <citation type="submission" date="2021-12" db="EMBL/GenBank/DDBJ databases">
        <title>High titer production of polyol ester of fatty acids by Rhodotorula paludigena BS15 towards product separation-free biomass refinery.</title>
        <authorList>
            <person name="Mano J."/>
            <person name="Ono H."/>
            <person name="Tanaka T."/>
            <person name="Naito K."/>
            <person name="Sushida H."/>
            <person name="Ike M."/>
            <person name="Tokuyasu K."/>
            <person name="Kitaoka M."/>
        </authorList>
    </citation>
    <scope>NUCLEOTIDE SEQUENCE [LARGE SCALE GENOMIC DNA]</scope>
    <source>
        <strain evidence="8 9">BS15</strain>
    </source>
</reference>
<dbReference type="AlphaFoldDB" id="A0AAV5GKW3"/>
<keyword evidence="3" id="KW-0862">Zinc</keyword>
<dbReference type="Gene3D" id="2.170.270.10">
    <property type="entry name" value="SET domain"/>
    <property type="match status" value="1"/>
</dbReference>
<dbReference type="Proteomes" id="UP001342314">
    <property type="component" value="Unassembled WGS sequence"/>
</dbReference>
<evidence type="ECO:0000313" key="8">
    <source>
        <dbReference type="EMBL" id="GJN93260.1"/>
    </source>
</evidence>
<dbReference type="InterPro" id="IPR051667">
    <property type="entry name" value="Archaeal_ATPase_domain"/>
</dbReference>
<dbReference type="PROSITE" id="PS50865">
    <property type="entry name" value="ZF_MYND_2"/>
    <property type="match status" value="1"/>
</dbReference>
<dbReference type="PROSITE" id="PS50280">
    <property type="entry name" value="SET"/>
    <property type="match status" value="1"/>
</dbReference>
<evidence type="ECO:0000256" key="4">
    <source>
        <dbReference type="PROSITE-ProRule" id="PRU00134"/>
    </source>
</evidence>
<dbReference type="EMBL" id="BQKY01000013">
    <property type="protein sequence ID" value="GJN93260.1"/>
    <property type="molecule type" value="Genomic_DNA"/>
</dbReference>
<evidence type="ECO:0000256" key="5">
    <source>
        <dbReference type="SAM" id="MobiDB-lite"/>
    </source>
</evidence>
<dbReference type="PANTHER" id="PTHR37096:SF1">
    <property type="entry name" value="AAA+ ATPASE DOMAIN-CONTAINING PROTEIN"/>
    <property type="match status" value="1"/>
</dbReference>
<evidence type="ECO:0000259" key="6">
    <source>
        <dbReference type="PROSITE" id="PS50280"/>
    </source>
</evidence>
<evidence type="ECO:0008006" key="10">
    <source>
        <dbReference type="Google" id="ProtNLM"/>
    </source>
</evidence>
<feature type="compositionally biased region" description="Basic and acidic residues" evidence="5">
    <location>
        <begin position="692"/>
        <end position="727"/>
    </location>
</feature>
<dbReference type="Pfam" id="PF01753">
    <property type="entry name" value="zf-MYND"/>
    <property type="match status" value="1"/>
</dbReference>
<evidence type="ECO:0000256" key="1">
    <source>
        <dbReference type="ARBA" id="ARBA00022723"/>
    </source>
</evidence>
<dbReference type="GO" id="GO:0008270">
    <property type="term" value="F:zinc ion binding"/>
    <property type="evidence" value="ECO:0007669"/>
    <property type="project" value="UniProtKB-KW"/>
</dbReference>
<keyword evidence="9" id="KW-1185">Reference proteome</keyword>
<feature type="domain" description="SET" evidence="6">
    <location>
        <begin position="124"/>
        <end position="244"/>
    </location>
</feature>
<sequence length="1072" mass="118146">MADWAALKAKRTTLLATAPLVSTLDNANLSSRCSFCFRSVEDLSTNTAPAKLLQCSLCHVVQYCSPSCQKADWAVHKKECQALRSAIKAVGKGRKGVPDTPVRALGRLLWTCELKGDKLRQEVDSLESHRSRLSPDEQERFFQLSIALAQYVGQDTLTKCCSNAAAVLDLCSRFTSNSFALTSPTDLSNLGVSISPLTALFNHSCAPNAVVVFPSFPSPSAPKHMAVVAIRPLAPGEEVLTSYVDLALPRETRRAELRERYKFECRCDECERVEGGVDPRKALLSVKMLIEFDPPAARHSPVTSVECPACLSSTPYKSVHPALDAAKTAYADAEKEQNTDARVAVLHLQHLLTSLTAPLDSTPSFAPSSYPVLPALQLLLALQLHAQAPTSTSISTAQRAWAGAQLVFPPGHPVRAVLRTTLVRLETIPPASDPAHPERELAYWTDVPARQRAIAALVGALKEVEVAYGEGAKGGAGKGGEMARMIRDLISDQEQGIAVARRPSEVLRSLTESKKLLEEARQELKEAQERSQIPPSHTFSPLPGFFERPNEIKAIERALGSIPTFTVLFGASSVGKTALLRQVLSSDRYHVLHFDLRIAGFADLSSLYFSLSTQLESYFAAIPDLLGKEWGWGEFEKESWAFKHDRAAVQKRLEQGGEVKSSDIAHLLELFQSALLNYWSFEPMSLEKRKKKEEAEKEDKEDKDGKDGRKDGVSVHAHEADPTEARLRQGSVPAPKPRRRPNDDLIEARSLNAVEAKEGAASDESVKTEEAEEEELKPPPKRIPVFFLDEAHKLPALIQSVDTMKTFLDSSLVLSKQDRLCHILHASSDAFYLHWLRSLNVMQHCVILTMGDPAKEEAHRFYNEVLAPHIPDHLQSKISFDKLYPVFGGKLAHLSDYVAEFVNSEGAVSPHHSSHFLQAHSLLNLHLIHSLPTVPDDESSSKGFHIYSSLRPAGSPHASPSPFGDSDGSEFRPADLLTVMKRLQPGAHDALPYFPLCRELGARAVDGLVRGRILELRWSGAVTEEGEPHSLLERQKQKVVGPVVLPTTPVCRYAMGQVLKEYEEEGFTIDRE</sequence>
<keyword evidence="1" id="KW-0479">Metal-binding</keyword>
<dbReference type="Gene3D" id="6.10.140.2220">
    <property type="match status" value="1"/>
</dbReference>
<dbReference type="Gene3D" id="3.40.50.300">
    <property type="entry name" value="P-loop containing nucleotide triphosphate hydrolases"/>
    <property type="match status" value="1"/>
</dbReference>
<gene>
    <name evidence="8" type="ORF">Rhopal_006307-T1</name>
</gene>
<dbReference type="InterPro" id="IPR046341">
    <property type="entry name" value="SET_dom_sf"/>
</dbReference>
<evidence type="ECO:0000313" key="9">
    <source>
        <dbReference type="Proteomes" id="UP001342314"/>
    </source>
</evidence>
<comment type="caution">
    <text evidence="8">The sequence shown here is derived from an EMBL/GenBank/DDBJ whole genome shotgun (WGS) entry which is preliminary data.</text>
</comment>
<dbReference type="InterPro" id="IPR027417">
    <property type="entry name" value="P-loop_NTPase"/>
</dbReference>
<evidence type="ECO:0000256" key="3">
    <source>
        <dbReference type="ARBA" id="ARBA00022833"/>
    </source>
</evidence>
<feature type="compositionally biased region" description="Basic and acidic residues" evidence="5">
    <location>
        <begin position="755"/>
        <end position="769"/>
    </location>
</feature>
<evidence type="ECO:0000256" key="2">
    <source>
        <dbReference type="ARBA" id="ARBA00022771"/>
    </source>
</evidence>
<feature type="domain" description="MYND-type" evidence="7">
    <location>
        <begin position="33"/>
        <end position="80"/>
    </location>
</feature>
<dbReference type="Gene3D" id="1.10.220.160">
    <property type="match status" value="1"/>
</dbReference>
<organism evidence="8 9">
    <name type="scientific">Rhodotorula paludigena</name>
    <dbReference type="NCBI Taxonomy" id="86838"/>
    <lineage>
        <taxon>Eukaryota</taxon>
        <taxon>Fungi</taxon>
        <taxon>Dikarya</taxon>
        <taxon>Basidiomycota</taxon>
        <taxon>Pucciniomycotina</taxon>
        <taxon>Microbotryomycetes</taxon>
        <taxon>Sporidiobolales</taxon>
        <taxon>Sporidiobolaceae</taxon>
        <taxon>Rhodotorula</taxon>
    </lineage>
</organism>
<name>A0AAV5GKW3_9BASI</name>
<evidence type="ECO:0000259" key="7">
    <source>
        <dbReference type="PROSITE" id="PS50865"/>
    </source>
</evidence>
<dbReference type="Pfam" id="PF00856">
    <property type="entry name" value="SET"/>
    <property type="match status" value="1"/>
</dbReference>
<dbReference type="PANTHER" id="PTHR37096">
    <property type="entry name" value="YALI0E33429P"/>
    <property type="match status" value="1"/>
</dbReference>
<accession>A0AAV5GKW3</accession>
<dbReference type="InterPro" id="IPR001214">
    <property type="entry name" value="SET_dom"/>
</dbReference>
<protein>
    <recommendedName>
        <fullName evidence="10">SET domain-containing protein</fullName>
    </recommendedName>
</protein>
<proteinExistence type="predicted"/>
<feature type="region of interest" description="Disordered" evidence="5">
    <location>
        <begin position="689"/>
        <end position="778"/>
    </location>
</feature>
<dbReference type="SUPFAM" id="SSF52540">
    <property type="entry name" value="P-loop containing nucleoside triphosphate hydrolases"/>
    <property type="match status" value="1"/>
</dbReference>
<dbReference type="SUPFAM" id="SSF82199">
    <property type="entry name" value="SET domain"/>
    <property type="match status" value="2"/>
</dbReference>